<comment type="caution">
    <text evidence="1">The sequence shown here is derived from an EMBL/GenBank/DDBJ whole genome shotgun (WGS) entry which is preliminary data.</text>
</comment>
<organism evidence="1 2">
    <name type="scientific">Knoellia koreensis</name>
    <dbReference type="NCBI Taxonomy" id="2730921"/>
    <lineage>
        <taxon>Bacteria</taxon>
        <taxon>Bacillati</taxon>
        <taxon>Actinomycetota</taxon>
        <taxon>Actinomycetes</taxon>
        <taxon>Micrococcales</taxon>
        <taxon>Intrasporangiaceae</taxon>
        <taxon>Knoellia</taxon>
    </lineage>
</organism>
<dbReference type="EMBL" id="JABEPQ010000002">
    <property type="protein sequence ID" value="NNM46954.1"/>
    <property type="molecule type" value="Genomic_DNA"/>
</dbReference>
<protein>
    <submittedName>
        <fullName evidence="1">Uncharacterized protein</fullName>
    </submittedName>
</protein>
<reference evidence="1 2" key="1">
    <citation type="submission" date="2020-04" db="EMBL/GenBank/DDBJ databases">
        <title>Knoellia sp. isolate from air conditioner.</title>
        <authorList>
            <person name="Chea S."/>
            <person name="Kim D.-U."/>
        </authorList>
    </citation>
    <scope>NUCLEOTIDE SEQUENCE [LARGE SCALE GENOMIC DNA]</scope>
    <source>
        <strain evidence="1 2">DB2414S</strain>
    </source>
</reference>
<sequence length="96" mass="10714">MPDLDVEPTASSVPRLHLQFRDVALKVAMGYVGPDAERPMPGPRASGYRLVVDGLPERHGNRPRTYDSARFHDLWLAGVSRKEIAEELRLSDAYVA</sequence>
<gene>
    <name evidence="1" type="ORF">HJG52_13170</name>
</gene>
<proteinExistence type="predicted"/>
<dbReference type="RefSeq" id="WP_171243989.1">
    <property type="nucleotide sequence ID" value="NZ_JABEPQ010000002.1"/>
</dbReference>
<accession>A0A849HK90</accession>
<evidence type="ECO:0000313" key="2">
    <source>
        <dbReference type="Proteomes" id="UP000588586"/>
    </source>
</evidence>
<name>A0A849HK90_9MICO</name>
<evidence type="ECO:0000313" key="1">
    <source>
        <dbReference type="EMBL" id="NNM46954.1"/>
    </source>
</evidence>
<dbReference type="Proteomes" id="UP000588586">
    <property type="component" value="Unassembled WGS sequence"/>
</dbReference>
<dbReference type="AlphaFoldDB" id="A0A849HK90"/>
<keyword evidence="2" id="KW-1185">Reference proteome</keyword>